<accession>A0A168REE9</accession>
<evidence type="ECO:0000259" key="4">
    <source>
        <dbReference type="Pfam" id="PF04200"/>
    </source>
</evidence>
<dbReference type="Gene3D" id="1.20.120.1850">
    <property type="entry name" value="Ebh helix bundles repeating unit (S and A modules)"/>
    <property type="match status" value="2"/>
</dbReference>
<evidence type="ECO:0008006" key="7">
    <source>
        <dbReference type="Google" id="ProtNLM"/>
    </source>
</evidence>
<evidence type="ECO:0000256" key="2">
    <source>
        <dbReference type="SAM" id="Phobius"/>
    </source>
</evidence>
<feature type="domain" description="Protein G-related albumin-binding (GA) module" evidence="3">
    <location>
        <begin position="2949"/>
        <end position="2996"/>
    </location>
</feature>
<dbReference type="InterPro" id="IPR009063">
    <property type="entry name" value="Ig/albumin-bd_sf"/>
</dbReference>
<dbReference type="RefSeq" id="WP_063626131.1">
    <property type="nucleotide sequence ID" value="NZ_LVLH01000031.1"/>
</dbReference>
<feature type="domain" description="Lipoprotein-associated type-17" evidence="4">
    <location>
        <begin position="1926"/>
        <end position="2004"/>
    </location>
</feature>
<feature type="domain" description="Protein G-related albumin-binding (GA) module" evidence="3">
    <location>
        <begin position="1027"/>
        <end position="1049"/>
    </location>
</feature>
<dbReference type="SUPFAM" id="SSF46997">
    <property type="entry name" value="Bacterial immunoglobulin/albumin-binding domains"/>
    <property type="match status" value="1"/>
</dbReference>
<feature type="coiled-coil region" evidence="1">
    <location>
        <begin position="3309"/>
        <end position="3336"/>
    </location>
</feature>
<evidence type="ECO:0000259" key="3">
    <source>
        <dbReference type="Pfam" id="PF01468"/>
    </source>
</evidence>
<reference evidence="5 6" key="1">
    <citation type="submission" date="2016-03" db="EMBL/GenBank/DDBJ databases">
        <title>Genome sequence of Mycoplasma gallinarum strain Mgn_IPT.</title>
        <authorList>
            <person name="Yacoub E."/>
            <person name="Sirand-Pugnet P."/>
            <person name="Barre A."/>
            <person name="Maurier F."/>
            <person name="Blanchard A."/>
            <person name="Ben Abdelmoumen B.M."/>
        </authorList>
    </citation>
    <scope>NUCLEOTIDE SEQUENCE [LARGE SCALE GENOMIC DNA]</scope>
    <source>
        <strain evidence="5 6">Mgn_IPT</strain>
    </source>
</reference>
<keyword evidence="2" id="KW-0472">Membrane</keyword>
<sequence>MKKKNIFRLLGATLSSSVFLIPFSGLVPIYMGKDTTDTKYDSFFYEDTDIYSNSRYSPYGSWDGSVDYRFEGYIGTQNFVTVGDPTITNNRDPRFLDTKYIDRFSKEANWVDPKSLDGKKRKWKLIYHKQQPSSFRENRYLGGFYFSEDMILANDSVVKFSFYPADINQIDYANVSTKEIPVSWTKLPTNKDNYTFINPLYSQNPYFEDKWQNIVNWVNPENTSTTGAAGYNNNSEIRLRGLWTNSAYPWTAEELAVAERNGLTRDNREVIANRLINDPVTSLGRGNPGFYHKSTKKINDFDNGNVATRLKQDGLYDEELLNNKGAGFWNLLNQNAGYMFTFFIDAPNARNRGWLNNVVVVEFETVDNPNFQWNGKTSVPTFLGGAYTLFDVGFNSGFEGESGFIIRSKRANSTQYKFRIKEILNSQESNLYLPKSFRRREDDEIDNKLYEVGVYYTNQAGTELKLFDLDRNQYNKANNLKEYYSEYNLNLALNDIDLSTLKLKATIKNTEFNNQWQIAEAKLSSTTKDSQGFYVFNDLVYTPLVTDRLRIEQMLESEFPNLSGWVNDLVHKFIDNEFKDRGENRNSSDVWFDDHNLNSNRKYVNTYMNLLRRMIPMIQFASDIDEIYYSDSNKSLSVEPNKLISQLNFAYSSTQNLKNMIVDMHKYLNTGKEKLKNNEDLPSGQQRATDWGYKLNDILGINHQTYDQEVAKLDGYKVANDNTISGKINDLTTSEFSQNYPEAYQNLTQTEKDNLVKLFKEKAIEIINNQFKLTATNDGIDNLIETNSSTNLETLKQFQAEVADAILKRKYLNDYVTWINNNLKNTEGNWKETVSENTLSSREDGEKYNKFIDAFDNAEYQKIFVNDPSKGFLTDYAKFNNLKTKLDNGLNLLTESLNALNGNKNQAQKAVDSFIFVESDETERQDFATLLAKLKNNYESNDGTVKDAVWSANNSELAEQINKIFAKAKTNLIAKLNDLTNLTETDKAEFSRLINEAELNPISEEFTQFGNDANLKPIYDRAVLVDYIRSLNSLTTKQKQALIDQINITDSDDSNYVNPANYETFKTNATNLNTQMKALKDYYNKLPNSLKPNASGAITDELYVYEKTQSEKDNYKNYIEQTKAVIDDSATTPITDSTEIQTLLSNLEDAKSKLDGSSSYLPRQNELKHMTVELKQQLLKEIDAMTDGDSAKETQFTKVKALDQAIGLELDKIRDWQTNYVVDSNVGYKNAIDSLKTAADNLNAKLITAYNLNLQDGNENKDKFSKVEQTDPNNYSGLYTKALNNFKALKDELSKLKPKLDESTRLYSLAINHTNNKPELFATDVAKNYATDQSPFSVAINNNDPQATIENIKVVAANDVDGKLDITYEIVSTKANLTDVKTKVQTYTFKVDTQDNYQTEKQRLNTIANSINQDSSKINLNFTAANELANSTTATTKANYSYSNATNDKLTFDIKSINPEADYGRSTLNFTLTSTKTKEELFWRSDNDLTNISYTTPQSDANSVMITGFKNGEKTRLGGLNGYRIDRSNKSEILASQVDINDLNSDKWTWTPEADGQYTFVDKRIVAYNDVTGQIKLGFKLQSNKPGLEGVKSEEKFATISGFKTELDRINELIKDTWVTQIIDKKSGAEHSQKLPSELTSDDFTTKIADNLVNQNVTISPELYIYPVDAKGEAFVYFKIISARTDLISANWEPVEENLKPIISKWSNPSLFTGYWTPKSKEVHRLNDINVTYTNLNPQLMPSEISATNINSALAVILPENSEAKVVDLTITSQDDRTGSLTISYKLKSTKENFTGVETAVKNYTFKLATNDKYKTEQERIDALSYQPTLSENAKLNKTASEIEPSDIIFATNETDGAHEVRILPDSINDKTGAFTVQYKIKSKRTNLDDIVSTQARTANFNTLTESQRLDKVIKDDAITKEITYTGQKAQNKVLASEVTKEMLSPNQKLLSNSKAKIEITNVKPDPNNDQQVIVTYKLTSTKEKLKDVTSSITKEITISGFQSIIEREKDIIDAYTNDEFVGLGDTSQLASVFNNATKYNDINLTFKTPDNHTNERISITNVSGYNDVIGALKVQFKVISNKNGQDVTSETKEIIVDNYLSEKARLNNLRQEMYNQNINVDYPQKSLLIPSKATTNDNLSNFYYTQSTQNKAELINISKVSVDDNAGIANIAAELRSTKTQDQLISNWAVDPNTPFAKPVSDNNDLGSISVSGFRTKAEQDRIDQEAEKARLNNLTVVLDYKNKSTTLPSDAIIQQVIATIKETNPEAIVVIDSINARNEIDGYIGITYHLVSQKSDEVYKNVVSDNKYAQIKGFKTEQKRLDEIIQNLAIEAGIKNLASDQYNKWTASKLLKDLILNKLETNKDTSYNLKVVDKSANDNTGEISYTWQIISNRGVVNSQNLNTVTSSSENNKSGTLSGFKTLEQIEKERLDSLDFSDKVENGVVYHIDYPNKANEQASSLTDATTNWTWDTFDRDNYEFTNQQIVGYNDLTGEIRLSFQIRSTKENFTSVVSDTKEIIISGFETELQRLNKLVDTNPYNISLNDTVNKANQKASTLTKNDFSASIKENADNTTNHVSDLLLTNANDNTGQIGVKYKLISNRKVNSDQTDLKKLVSEWKETFDEQQVISKESTPVNFAGFLTNTEEEKRRIEDFLPQIVLDFANRNKYLPLYNENDVINSKVVVKLNNNETLDQHNVKVKENSLTITERDDREGYIKVTYTLQSTKPGLEGAEIIVNKTRSANTNKLSGFKTELQRLEELVFDFNNSVNDKNQKQASDTTIAISNLNQDDAKTANITINNKTRDDRNGTLSGTYSIYSTRKDLNDIHVDDKKFTINGFLTEQQRINNLLADDTIQAHVEYKLDNQAEILPSELLVNKDEILNNLSTYFDMNLDNEAINQANLKIIDLSSNDTDGSITFKYKIASTKKNLTDIESEESKIITLSGFLTELDKYKKEAKKTVDALDNLSENEKAQFKDNIDKSTTKEEVDEFVKKAKITDLINQIDKTYPYLNPKQKADLKDSLIKAPDYNQALKNFEAYSPINDKMKKLHDLISHYDELIADQSNIKYHKADNKTDFDEILHKAKELSQSTTDNGQDTNNQFNLDNLIDKQTNSNSLDATYQRLNGKEVALIEKIKANDYLSNNEKNQLIAQVNEVAKNNTTNNSSQEQKALDEIQGQIDEIQKQKQALIDYVNQDAINNQSNLINQSQKDHLINQIKTSDLAEAKTNKDTADKLNDLINQIKELTDKHSDVIDTYEYQHADQDKKDAYDEAVDNGKKLINNETPKGYDSPNTSVTETQEILDKIKQTFKAIDDNAKKINDLYDKLNEKIIEYQKDTNNKELPKEIQDILDELINYGEDINDINKLIELIEQGKLLKWLHEQWNTSDVKNPNTEKAIEDLNTNINSVVQLINLIKSSNLNSKLNTSKTFVLNYNQYNLNFAQAEMSYFDALKNVDKTKFIEATNKLNQLNQIKFVKFANSILNTSYFDTYKPKENLSKKLVKELLKLNYDSINKIEKSLFETLLKENAGVKENLSWLWYLILGLSATLAATMIGVLVKRSKK</sequence>
<keyword evidence="1" id="KW-0175">Coiled coil</keyword>
<feature type="domain" description="Lipoprotein-associated type-17" evidence="4">
    <location>
        <begin position="1315"/>
        <end position="1389"/>
    </location>
</feature>
<feature type="domain" description="Lipoprotein-associated type-17" evidence="4">
    <location>
        <begin position="1726"/>
        <end position="1806"/>
    </location>
</feature>
<evidence type="ECO:0000256" key="1">
    <source>
        <dbReference type="SAM" id="Coils"/>
    </source>
</evidence>
<organism evidence="5 6">
    <name type="scientific">Mycoplasmopsis gallinarum</name>
    <dbReference type="NCBI Taxonomy" id="29557"/>
    <lineage>
        <taxon>Bacteria</taxon>
        <taxon>Bacillati</taxon>
        <taxon>Mycoplasmatota</taxon>
        <taxon>Mycoplasmoidales</taxon>
        <taxon>Metamycoplasmataceae</taxon>
        <taxon>Mycoplasmopsis</taxon>
    </lineage>
</organism>
<keyword evidence="6" id="KW-1185">Reference proteome</keyword>
<proteinExistence type="predicted"/>
<dbReference type="InterPro" id="IPR002988">
    <property type="entry name" value="GA_module"/>
</dbReference>
<feature type="domain" description="Lipoprotein-associated type-17" evidence="4">
    <location>
        <begin position="2453"/>
        <end position="2526"/>
    </location>
</feature>
<dbReference type="OrthoDB" id="393755at2"/>
<feature type="domain" description="Lipoprotein-associated type-17" evidence="4">
    <location>
        <begin position="1625"/>
        <end position="1677"/>
    </location>
</feature>
<feature type="domain" description="Lipoprotein-associated type-17" evidence="4">
    <location>
        <begin position="1525"/>
        <end position="1605"/>
    </location>
</feature>
<evidence type="ECO:0000313" key="6">
    <source>
        <dbReference type="Proteomes" id="UP000076983"/>
    </source>
</evidence>
<comment type="caution">
    <text evidence="5">The sequence shown here is derived from an EMBL/GenBank/DDBJ whole genome shotgun (WGS) entry which is preliminary data.</text>
</comment>
<dbReference type="EMBL" id="LVLH01000031">
    <property type="protein sequence ID" value="OAB48897.1"/>
    <property type="molecule type" value="Genomic_DNA"/>
</dbReference>
<feature type="coiled-coil region" evidence="1">
    <location>
        <begin position="3228"/>
        <end position="3255"/>
    </location>
</feature>
<feature type="coiled-coil region" evidence="1">
    <location>
        <begin position="3165"/>
        <end position="3192"/>
    </location>
</feature>
<dbReference type="Pfam" id="PF04200">
    <property type="entry name" value="Lipoprotein_17"/>
    <property type="match status" value="9"/>
</dbReference>
<gene>
    <name evidence="5" type="ORF">MGALLINA_03370</name>
</gene>
<feature type="domain" description="Lipoprotein-associated type-17" evidence="4">
    <location>
        <begin position="2767"/>
        <end position="2841"/>
    </location>
</feature>
<protein>
    <recommendedName>
        <fullName evidence="7">ECM-binding protein homolog</fullName>
    </recommendedName>
</protein>
<feature type="transmembrane region" description="Helical" evidence="2">
    <location>
        <begin position="3536"/>
        <end position="3557"/>
    </location>
</feature>
<evidence type="ECO:0000313" key="5">
    <source>
        <dbReference type="EMBL" id="OAB48897.1"/>
    </source>
</evidence>
<dbReference type="Gene3D" id="1.20.5.420">
    <property type="entry name" value="Immunoglobulin FC, subunit C"/>
    <property type="match status" value="1"/>
</dbReference>
<dbReference type="PATRIC" id="fig|29557.3.peg.324"/>
<dbReference type="Proteomes" id="UP000076983">
    <property type="component" value="Unassembled WGS sequence"/>
</dbReference>
<dbReference type="Pfam" id="PF01468">
    <property type="entry name" value="GA"/>
    <property type="match status" value="2"/>
</dbReference>
<feature type="domain" description="Lipoprotein-associated type-17" evidence="4">
    <location>
        <begin position="1829"/>
        <end position="1887"/>
    </location>
</feature>
<keyword evidence="2" id="KW-1133">Transmembrane helix</keyword>
<dbReference type="InterPro" id="IPR007326">
    <property type="entry name" value="Lipoprotein-assoc_dom"/>
</dbReference>
<name>A0A168REE9_9BACT</name>
<keyword evidence="2" id="KW-0812">Transmembrane</keyword>
<feature type="domain" description="Lipoprotein-associated type-17" evidence="4">
    <location>
        <begin position="2857"/>
        <end position="2948"/>
    </location>
</feature>